<keyword evidence="2" id="KW-0808">Transferase</keyword>
<dbReference type="EMBL" id="CP032695">
    <property type="protein sequence ID" value="AYG62417.1"/>
    <property type="molecule type" value="Genomic_DNA"/>
</dbReference>
<protein>
    <submittedName>
        <fullName evidence="2">FkbM family methyltransferase</fullName>
    </submittedName>
</protein>
<keyword evidence="3" id="KW-1185">Reference proteome</keyword>
<dbReference type="Gene3D" id="3.40.50.150">
    <property type="entry name" value="Vaccinia Virus protein VP39"/>
    <property type="match status" value="1"/>
</dbReference>
<organism evidence="2 3">
    <name type="scientific">Rhizobium jaguaris</name>
    <dbReference type="NCBI Taxonomy" id="1312183"/>
    <lineage>
        <taxon>Bacteria</taxon>
        <taxon>Pseudomonadati</taxon>
        <taxon>Pseudomonadota</taxon>
        <taxon>Alphaproteobacteria</taxon>
        <taxon>Hyphomicrobiales</taxon>
        <taxon>Rhizobiaceae</taxon>
        <taxon>Rhizobium/Agrobacterium group</taxon>
        <taxon>Rhizobium</taxon>
    </lineage>
</organism>
<dbReference type="NCBIfam" id="TIGR01444">
    <property type="entry name" value="fkbM_fam"/>
    <property type="match status" value="1"/>
</dbReference>
<dbReference type="InterPro" id="IPR006342">
    <property type="entry name" value="FkbM_mtfrase"/>
</dbReference>
<dbReference type="KEGG" id="rjg:CCGE525_26925"/>
<keyword evidence="2" id="KW-0489">Methyltransferase</keyword>
<dbReference type="OrthoDB" id="9801609at2"/>
<dbReference type="InterPro" id="IPR029063">
    <property type="entry name" value="SAM-dependent_MTases_sf"/>
</dbReference>
<feature type="domain" description="Methyltransferase FkbM" evidence="1">
    <location>
        <begin position="28"/>
        <end position="190"/>
    </location>
</feature>
<geneLocation type="plasmid" evidence="3">
    <name>prccge525c</name>
</geneLocation>
<dbReference type="Proteomes" id="UP000282195">
    <property type="component" value="Plasmid pRCCGE525c"/>
</dbReference>
<sequence>MFISQAQNFEDVILWRALKNIENGFYIDIGAQDPVIDSVSRCFYENGWRGIHAEATMHYAEKMRQDRPDEIVIQAAIGIGNGSIRFFEVPETGLSTSDRDSAMKHKAAGRSVVETDVPLMPLSAVFAQGGDREIHWLKVDVEGMEASVIDSWAPSPARPWIVVMESTLPNSQETNYEKWEPKLLGMGYQFVYFDGLSRFYVSDQHQELLRFFGPGPNVFDDFVLAEHTTYAAVLQSRLAERDQMRAEQARIVLQVKGDILEGDRRIHIFEEELSASRGREAIIGAQLYEAHHSLSWRLTRPLRKINALNARLLGLPRRGVRILLEQIIRWLSRHPEWKDRCLRLLYRFPKFRGLLEAFARSRGYGVTPHGLDVGREAEWYIDAPKGTSGQWKQLLEDIPTKSER</sequence>
<dbReference type="AlphaFoldDB" id="A0A387FXD8"/>
<dbReference type="SUPFAM" id="SSF53335">
    <property type="entry name" value="S-adenosyl-L-methionine-dependent methyltransferases"/>
    <property type="match status" value="1"/>
</dbReference>
<dbReference type="GO" id="GO:0008168">
    <property type="term" value="F:methyltransferase activity"/>
    <property type="evidence" value="ECO:0007669"/>
    <property type="project" value="UniProtKB-KW"/>
</dbReference>
<gene>
    <name evidence="2" type="ORF">CCGE525_26925</name>
</gene>
<evidence type="ECO:0000313" key="3">
    <source>
        <dbReference type="Proteomes" id="UP000282195"/>
    </source>
</evidence>
<dbReference type="GO" id="GO:0032259">
    <property type="term" value="P:methylation"/>
    <property type="evidence" value="ECO:0007669"/>
    <property type="project" value="UniProtKB-KW"/>
</dbReference>
<proteinExistence type="predicted"/>
<dbReference type="RefSeq" id="WP_120707334.1">
    <property type="nucleotide sequence ID" value="NZ_CP032695.1"/>
</dbReference>
<evidence type="ECO:0000313" key="2">
    <source>
        <dbReference type="EMBL" id="AYG62417.1"/>
    </source>
</evidence>
<name>A0A387FXD8_9HYPH</name>
<accession>A0A387FXD8</accession>
<dbReference type="Pfam" id="PF05050">
    <property type="entry name" value="Methyltransf_21"/>
    <property type="match status" value="1"/>
</dbReference>
<keyword evidence="2" id="KW-0614">Plasmid</keyword>
<evidence type="ECO:0000259" key="1">
    <source>
        <dbReference type="Pfam" id="PF05050"/>
    </source>
</evidence>
<reference evidence="2 3" key="1">
    <citation type="submission" date="2018-10" db="EMBL/GenBank/DDBJ databases">
        <title>Rhizobium etli, R. leguminosarum and a new Rhizobium genospecies from Phaseolus dumosus.</title>
        <authorList>
            <person name="Ramirez-Puebla S.T."/>
            <person name="Rogel-Hernandez M.A."/>
            <person name="Guerrero G."/>
            <person name="Ormeno-Orrillo E."/>
            <person name="Martinez-Romero J.C."/>
            <person name="Negrete-Yankelevich S."/>
            <person name="Martinez-Romero E."/>
        </authorList>
    </citation>
    <scope>NUCLEOTIDE SEQUENCE [LARGE SCALE GENOMIC DNA]</scope>
    <source>
        <strain evidence="2 3">CCGE525</strain>
        <plasmid evidence="3">prccge525c</plasmid>
    </source>
</reference>